<comment type="catalytic activity">
    <reaction evidence="10 14">
        <text>2'-deoxycytidine + H2O + H(+) = 2'-deoxyuridine + NH4(+)</text>
        <dbReference type="Rhea" id="RHEA:13433"/>
        <dbReference type="ChEBI" id="CHEBI:15377"/>
        <dbReference type="ChEBI" id="CHEBI:15378"/>
        <dbReference type="ChEBI" id="CHEBI:15698"/>
        <dbReference type="ChEBI" id="CHEBI:16450"/>
        <dbReference type="ChEBI" id="CHEBI:28938"/>
        <dbReference type="EC" id="3.5.4.5"/>
    </reaction>
</comment>
<comment type="function">
    <text evidence="2 14">This enzyme scavenges exogenous and endogenous cytidine and 2'-deoxycytidine for UMP synthesis.</text>
</comment>
<keyword evidence="8 13" id="KW-0862">Zinc</keyword>
<dbReference type="PROSITE" id="PS00903">
    <property type="entry name" value="CYT_DCMP_DEAMINASES_1"/>
    <property type="match status" value="1"/>
</dbReference>
<dbReference type="PANTHER" id="PTHR11644:SF2">
    <property type="entry name" value="CYTIDINE DEAMINASE"/>
    <property type="match status" value="1"/>
</dbReference>
<evidence type="ECO:0000256" key="5">
    <source>
        <dbReference type="ARBA" id="ARBA00018266"/>
    </source>
</evidence>
<dbReference type="PROSITE" id="PS51747">
    <property type="entry name" value="CYT_DCMP_DEAMINASES_2"/>
    <property type="match status" value="1"/>
</dbReference>
<gene>
    <name evidence="16" type="ORF">DWV06_07630</name>
</gene>
<dbReference type="EMBL" id="QRCT01000019">
    <property type="protein sequence ID" value="RDU23722.1"/>
    <property type="molecule type" value="Genomic_DNA"/>
</dbReference>
<dbReference type="InterPro" id="IPR050202">
    <property type="entry name" value="Cyt/Deoxycyt_deaminase"/>
</dbReference>
<sequence length="139" mass="15252">MLEYNKRELVEKALEARKFSYSPYSNFRVGAALLAEDGQIIKGCNIENAAFSPTNCAERTAVFKAVSEGITEFKAIAIVGGPGDEEPSEIAAPCGVCRQVLREFCDPEKFIVLLGKGDKTWKEYTLEELLPLGFAGKNL</sequence>
<dbReference type="InterPro" id="IPR016192">
    <property type="entry name" value="APOBEC/CMP_deaminase_Zn-bd"/>
</dbReference>
<evidence type="ECO:0000256" key="7">
    <source>
        <dbReference type="ARBA" id="ARBA00022801"/>
    </source>
</evidence>
<dbReference type="Proteomes" id="UP000255036">
    <property type="component" value="Unassembled WGS sequence"/>
</dbReference>
<dbReference type="GO" id="GO:0055086">
    <property type="term" value="P:nucleobase-containing small molecule metabolic process"/>
    <property type="evidence" value="ECO:0007669"/>
    <property type="project" value="UniProtKB-ARBA"/>
</dbReference>
<evidence type="ECO:0000256" key="13">
    <source>
        <dbReference type="PIRSR" id="PIRSR606262-3"/>
    </source>
</evidence>
<feature type="binding site" evidence="13">
    <location>
        <position position="97"/>
    </location>
    <ligand>
        <name>Zn(2+)</name>
        <dbReference type="ChEBI" id="CHEBI:29105"/>
        <note>catalytic</note>
    </ligand>
</feature>
<dbReference type="OrthoDB" id="9795347at2"/>
<evidence type="ECO:0000256" key="6">
    <source>
        <dbReference type="ARBA" id="ARBA00022723"/>
    </source>
</evidence>
<dbReference type="RefSeq" id="WP_115481591.1">
    <property type="nucleotide sequence ID" value="NZ_QRCT01000019.1"/>
</dbReference>
<dbReference type="GO" id="GO:0042802">
    <property type="term" value="F:identical protein binding"/>
    <property type="evidence" value="ECO:0007669"/>
    <property type="project" value="UniProtKB-ARBA"/>
</dbReference>
<dbReference type="PANTHER" id="PTHR11644">
    <property type="entry name" value="CYTIDINE DEAMINASE"/>
    <property type="match status" value="1"/>
</dbReference>
<accession>A0A371AW05</accession>
<organism evidence="16 17">
    <name type="scientific">Anaerosacchariphilus polymeriproducens</name>
    <dbReference type="NCBI Taxonomy" id="1812858"/>
    <lineage>
        <taxon>Bacteria</taxon>
        <taxon>Bacillati</taxon>
        <taxon>Bacillota</taxon>
        <taxon>Clostridia</taxon>
        <taxon>Lachnospirales</taxon>
        <taxon>Lachnospiraceae</taxon>
        <taxon>Anaerosacchariphilus</taxon>
    </lineage>
</organism>
<feature type="active site" description="Proton donor" evidence="12">
    <location>
        <position position="58"/>
    </location>
</feature>
<feature type="binding site" evidence="13">
    <location>
        <position position="94"/>
    </location>
    <ligand>
        <name>Zn(2+)</name>
        <dbReference type="ChEBI" id="CHEBI:29105"/>
        <note>catalytic</note>
    </ligand>
</feature>
<evidence type="ECO:0000256" key="9">
    <source>
        <dbReference type="ARBA" id="ARBA00032005"/>
    </source>
</evidence>
<dbReference type="InterPro" id="IPR016193">
    <property type="entry name" value="Cytidine_deaminase-like"/>
</dbReference>
<dbReference type="EC" id="3.5.4.5" evidence="4 14"/>
<keyword evidence="17" id="KW-1185">Reference proteome</keyword>
<comment type="similarity">
    <text evidence="3 14">Belongs to the cytidine and deoxycytidylate deaminase family.</text>
</comment>
<comment type="cofactor">
    <cofactor evidence="1 13 14">
        <name>Zn(2+)</name>
        <dbReference type="ChEBI" id="CHEBI:29105"/>
    </cofactor>
</comment>
<evidence type="ECO:0000256" key="2">
    <source>
        <dbReference type="ARBA" id="ARBA00003949"/>
    </source>
</evidence>
<keyword evidence="7 14" id="KW-0378">Hydrolase</keyword>
<dbReference type="CDD" id="cd01283">
    <property type="entry name" value="cytidine_deaminase"/>
    <property type="match status" value="1"/>
</dbReference>
<dbReference type="FunFam" id="3.40.140.10:FF:000008">
    <property type="entry name" value="Cytidine deaminase"/>
    <property type="match status" value="1"/>
</dbReference>
<dbReference type="GO" id="GO:0005829">
    <property type="term" value="C:cytosol"/>
    <property type="evidence" value="ECO:0007669"/>
    <property type="project" value="TreeGrafter"/>
</dbReference>
<evidence type="ECO:0000256" key="10">
    <source>
        <dbReference type="ARBA" id="ARBA00049252"/>
    </source>
</evidence>
<comment type="caution">
    <text evidence="16">The sequence shown here is derived from an EMBL/GenBank/DDBJ whole genome shotgun (WGS) entry which is preliminary data.</text>
</comment>
<reference evidence="16 17" key="1">
    <citation type="submission" date="2018-07" db="EMBL/GenBank/DDBJ databases">
        <title>Anaerosacharophilus polymeroproducens gen. nov. sp. nov., an anaerobic bacterium isolated from salt field.</title>
        <authorList>
            <person name="Kim W."/>
            <person name="Yang S.-H."/>
            <person name="Oh J."/>
            <person name="Lee J.-H."/>
            <person name="Kwon K.K."/>
        </authorList>
    </citation>
    <scope>NUCLEOTIDE SEQUENCE [LARGE SCALE GENOMIC DNA]</scope>
    <source>
        <strain evidence="16 17">MCWD5</strain>
    </source>
</reference>
<evidence type="ECO:0000313" key="16">
    <source>
        <dbReference type="EMBL" id="RDU23722.1"/>
    </source>
</evidence>
<evidence type="ECO:0000313" key="17">
    <source>
        <dbReference type="Proteomes" id="UP000255036"/>
    </source>
</evidence>
<dbReference type="AlphaFoldDB" id="A0A371AW05"/>
<evidence type="ECO:0000256" key="1">
    <source>
        <dbReference type="ARBA" id="ARBA00001947"/>
    </source>
</evidence>
<evidence type="ECO:0000256" key="11">
    <source>
        <dbReference type="ARBA" id="ARBA00049558"/>
    </source>
</evidence>
<evidence type="ECO:0000256" key="4">
    <source>
        <dbReference type="ARBA" id="ARBA00012783"/>
    </source>
</evidence>
<dbReference type="SUPFAM" id="SSF53927">
    <property type="entry name" value="Cytidine deaminase-like"/>
    <property type="match status" value="1"/>
</dbReference>
<dbReference type="GO" id="GO:0004126">
    <property type="term" value="F:cytidine deaminase activity"/>
    <property type="evidence" value="ECO:0007669"/>
    <property type="project" value="UniProtKB-UniRule"/>
</dbReference>
<keyword evidence="6 13" id="KW-0479">Metal-binding</keyword>
<evidence type="ECO:0000256" key="14">
    <source>
        <dbReference type="RuleBase" id="RU364006"/>
    </source>
</evidence>
<evidence type="ECO:0000256" key="8">
    <source>
        <dbReference type="ARBA" id="ARBA00022833"/>
    </source>
</evidence>
<dbReference type="GO" id="GO:0072527">
    <property type="term" value="P:pyrimidine-containing compound metabolic process"/>
    <property type="evidence" value="ECO:0007669"/>
    <property type="project" value="UniProtKB-ARBA"/>
</dbReference>
<name>A0A371AW05_9FIRM</name>
<feature type="binding site" evidence="13">
    <location>
        <position position="56"/>
    </location>
    <ligand>
        <name>Zn(2+)</name>
        <dbReference type="ChEBI" id="CHEBI:29105"/>
        <note>catalytic</note>
    </ligand>
</feature>
<dbReference type="InterPro" id="IPR006262">
    <property type="entry name" value="Cyt_deam_tetra"/>
</dbReference>
<feature type="domain" description="CMP/dCMP-type deaminase" evidence="15">
    <location>
        <begin position="4"/>
        <end position="137"/>
    </location>
</feature>
<dbReference type="Gene3D" id="3.40.140.10">
    <property type="entry name" value="Cytidine Deaminase, domain 2"/>
    <property type="match status" value="1"/>
</dbReference>
<evidence type="ECO:0000259" key="15">
    <source>
        <dbReference type="PROSITE" id="PS51747"/>
    </source>
</evidence>
<dbReference type="GO" id="GO:0008270">
    <property type="term" value="F:zinc ion binding"/>
    <property type="evidence" value="ECO:0007669"/>
    <property type="project" value="UniProtKB-UniRule"/>
</dbReference>
<dbReference type="NCBIfam" id="TIGR01354">
    <property type="entry name" value="cyt_deam_tetra"/>
    <property type="match status" value="1"/>
</dbReference>
<protein>
    <recommendedName>
        <fullName evidence="5 14">Cytidine deaminase</fullName>
        <ecNumber evidence="4 14">3.5.4.5</ecNumber>
    </recommendedName>
    <alternativeName>
        <fullName evidence="9 14">Cytidine aminohydrolase</fullName>
    </alternativeName>
</protein>
<evidence type="ECO:0000256" key="12">
    <source>
        <dbReference type="PIRSR" id="PIRSR606262-1"/>
    </source>
</evidence>
<comment type="catalytic activity">
    <reaction evidence="11 14">
        <text>cytidine + H2O + H(+) = uridine + NH4(+)</text>
        <dbReference type="Rhea" id="RHEA:16069"/>
        <dbReference type="ChEBI" id="CHEBI:15377"/>
        <dbReference type="ChEBI" id="CHEBI:15378"/>
        <dbReference type="ChEBI" id="CHEBI:16704"/>
        <dbReference type="ChEBI" id="CHEBI:17562"/>
        <dbReference type="ChEBI" id="CHEBI:28938"/>
        <dbReference type="EC" id="3.5.4.5"/>
    </reaction>
</comment>
<evidence type="ECO:0000256" key="3">
    <source>
        <dbReference type="ARBA" id="ARBA00006576"/>
    </source>
</evidence>
<proteinExistence type="inferred from homology"/>
<dbReference type="InterPro" id="IPR002125">
    <property type="entry name" value="CMP_dCMP_dom"/>
</dbReference>
<dbReference type="Pfam" id="PF00383">
    <property type="entry name" value="dCMP_cyt_deam_1"/>
    <property type="match status" value="1"/>
</dbReference>
<dbReference type="NCBIfam" id="NF004064">
    <property type="entry name" value="PRK05578.1"/>
    <property type="match status" value="1"/>
</dbReference>